<dbReference type="PRINTS" id="PR00385">
    <property type="entry name" value="P450"/>
</dbReference>
<comment type="cofactor">
    <cofactor evidence="1 6">
        <name>heme</name>
        <dbReference type="ChEBI" id="CHEBI:30413"/>
    </cofactor>
</comment>
<dbReference type="Pfam" id="PF00067">
    <property type="entry name" value="p450"/>
    <property type="match status" value="1"/>
</dbReference>
<evidence type="ECO:0000256" key="2">
    <source>
        <dbReference type="ARBA" id="ARBA00010617"/>
    </source>
</evidence>
<keyword evidence="7" id="KW-0503">Monooxygenase</keyword>
<evidence type="ECO:0000256" key="3">
    <source>
        <dbReference type="ARBA" id="ARBA00022617"/>
    </source>
</evidence>
<evidence type="ECO:0000256" key="6">
    <source>
        <dbReference type="PIRSR" id="PIRSR602401-1"/>
    </source>
</evidence>
<dbReference type="PROSITE" id="PS00086">
    <property type="entry name" value="CYTOCHROME_P450"/>
    <property type="match status" value="1"/>
</dbReference>
<dbReference type="InterPro" id="IPR017972">
    <property type="entry name" value="Cyt_P450_CS"/>
</dbReference>
<comment type="similarity">
    <text evidence="2 7">Belongs to the cytochrome P450 family.</text>
</comment>
<organism evidence="8 9">
    <name type="scientific">Anthostomella pinea</name>
    <dbReference type="NCBI Taxonomy" id="933095"/>
    <lineage>
        <taxon>Eukaryota</taxon>
        <taxon>Fungi</taxon>
        <taxon>Dikarya</taxon>
        <taxon>Ascomycota</taxon>
        <taxon>Pezizomycotina</taxon>
        <taxon>Sordariomycetes</taxon>
        <taxon>Xylariomycetidae</taxon>
        <taxon>Xylariales</taxon>
        <taxon>Xylariaceae</taxon>
        <taxon>Anthostomella</taxon>
    </lineage>
</organism>
<dbReference type="EMBL" id="CAUWAG010000004">
    <property type="protein sequence ID" value="CAJ2502189.1"/>
    <property type="molecule type" value="Genomic_DNA"/>
</dbReference>
<evidence type="ECO:0000256" key="5">
    <source>
        <dbReference type="ARBA" id="ARBA00023004"/>
    </source>
</evidence>
<evidence type="ECO:0000256" key="4">
    <source>
        <dbReference type="ARBA" id="ARBA00022723"/>
    </source>
</evidence>
<dbReference type="GO" id="GO:0005506">
    <property type="term" value="F:iron ion binding"/>
    <property type="evidence" value="ECO:0007669"/>
    <property type="project" value="InterPro"/>
</dbReference>
<keyword evidence="4 6" id="KW-0479">Metal-binding</keyword>
<accession>A0AAI8VC45</accession>
<evidence type="ECO:0000256" key="7">
    <source>
        <dbReference type="RuleBase" id="RU000461"/>
    </source>
</evidence>
<dbReference type="InterPro" id="IPR001128">
    <property type="entry name" value="Cyt_P450"/>
</dbReference>
<dbReference type="Proteomes" id="UP001295740">
    <property type="component" value="Unassembled WGS sequence"/>
</dbReference>
<proteinExistence type="inferred from homology"/>
<feature type="binding site" description="axial binding residue" evidence="6">
    <location>
        <position position="376"/>
    </location>
    <ligand>
        <name>heme</name>
        <dbReference type="ChEBI" id="CHEBI:30413"/>
    </ligand>
    <ligandPart>
        <name>Fe</name>
        <dbReference type="ChEBI" id="CHEBI:18248"/>
    </ligandPart>
</feature>
<gene>
    <name evidence="8" type="ORF">KHLLAP_LOCUS2657</name>
</gene>
<keyword evidence="5 6" id="KW-0408">Iron</keyword>
<dbReference type="SUPFAM" id="SSF48264">
    <property type="entry name" value="Cytochrome P450"/>
    <property type="match status" value="1"/>
</dbReference>
<evidence type="ECO:0000313" key="9">
    <source>
        <dbReference type="Proteomes" id="UP001295740"/>
    </source>
</evidence>
<dbReference type="InterPro" id="IPR050121">
    <property type="entry name" value="Cytochrome_P450_monoxygenase"/>
</dbReference>
<evidence type="ECO:0000313" key="8">
    <source>
        <dbReference type="EMBL" id="CAJ2502189.1"/>
    </source>
</evidence>
<evidence type="ECO:0000256" key="1">
    <source>
        <dbReference type="ARBA" id="ARBA00001971"/>
    </source>
</evidence>
<dbReference type="GO" id="GO:0004497">
    <property type="term" value="F:monooxygenase activity"/>
    <property type="evidence" value="ECO:0007669"/>
    <property type="project" value="UniProtKB-KW"/>
</dbReference>
<keyword evidence="7" id="KW-0560">Oxidoreductase</keyword>
<protein>
    <submittedName>
        <fullName evidence="8">Uu.00g095830.m01.CDS01</fullName>
    </submittedName>
</protein>
<dbReference type="InterPro" id="IPR002401">
    <property type="entry name" value="Cyt_P450_E_grp-I"/>
</dbReference>
<dbReference type="PRINTS" id="PR00463">
    <property type="entry name" value="EP450I"/>
</dbReference>
<name>A0AAI8VC45_9PEZI</name>
<dbReference type="AlphaFoldDB" id="A0AAI8VC45"/>
<comment type="caution">
    <text evidence="8">The sequence shown here is derived from an EMBL/GenBank/DDBJ whole genome shotgun (WGS) entry which is preliminary data.</text>
</comment>
<keyword evidence="9" id="KW-1185">Reference proteome</keyword>
<keyword evidence="3 6" id="KW-0349">Heme</keyword>
<dbReference type="GO" id="GO:0016705">
    <property type="term" value="F:oxidoreductase activity, acting on paired donors, with incorporation or reduction of molecular oxygen"/>
    <property type="evidence" value="ECO:0007669"/>
    <property type="project" value="InterPro"/>
</dbReference>
<reference evidence="8" key="1">
    <citation type="submission" date="2023-10" db="EMBL/GenBank/DDBJ databases">
        <authorList>
            <person name="Hackl T."/>
        </authorList>
    </citation>
    <scope>NUCLEOTIDE SEQUENCE</scope>
</reference>
<dbReference type="PANTHER" id="PTHR24305:SF232">
    <property type="entry name" value="P450, PUTATIVE (EUROFUNG)-RELATED"/>
    <property type="match status" value="1"/>
</dbReference>
<dbReference type="GO" id="GO:0020037">
    <property type="term" value="F:heme binding"/>
    <property type="evidence" value="ECO:0007669"/>
    <property type="project" value="InterPro"/>
</dbReference>
<dbReference type="PANTHER" id="PTHR24305">
    <property type="entry name" value="CYTOCHROME P450"/>
    <property type="match status" value="1"/>
</dbReference>
<dbReference type="Gene3D" id="1.10.630.10">
    <property type="entry name" value="Cytochrome P450"/>
    <property type="match status" value="1"/>
</dbReference>
<dbReference type="InterPro" id="IPR036396">
    <property type="entry name" value="Cyt_P450_sf"/>
</dbReference>
<sequence>MLLFPRPEDMKDIYRDPNCNTKAEFYGTGALGPPSLFTTLDGERHRKLRKALGGSQWTIGSLKNTWEPRIDELIVLFTEKMSDSAENQQEIVLCDKVAEFAADVLTMMAFTEPWGFVRHGRDERDFLRSWRAGLNYFGLAGRWKSFCDHILKSPTLSPYFLPSTRDTHGMGYLAFHADQQVSQREKEMEQSNGNFTMKNPDLLQYCLDARYSDGSPLTPVERRAHVTLLIQAGADSTGTGLGSTLRFLLTHPSSMQRARSEIESAEKASKLSRPIRYEESRKHLPYFGACIKESLRLNPPAPNLFARVTPAGGKRVGGVSVPAGAEITTNAFVVQRDPELYGPDPEAFRPERWLDPGREGEMDAATFIFGMGPRVCLGKDVAYMEIWKLLPEIIRNLDLELTIVTLRALLMQAKALGAVLYPFNRHLMLLTYQAV</sequence>